<protein>
    <recommendedName>
        <fullName evidence="1">DUF7041 domain-containing protein</fullName>
    </recommendedName>
</protein>
<dbReference type="OrthoDB" id="6433758at2759"/>
<evidence type="ECO:0000259" key="1">
    <source>
        <dbReference type="Pfam" id="PF23055"/>
    </source>
</evidence>
<feature type="domain" description="DUF7041" evidence="1">
    <location>
        <begin position="21"/>
        <end position="89"/>
    </location>
</feature>
<keyword evidence="3" id="KW-1185">Reference proteome</keyword>
<reference evidence="2" key="1">
    <citation type="submission" date="2020-08" db="EMBL/GenBank/DDBJ databases">
        <title>Genome sequencing and assembly of the red palm weevil Rhynchophorus ferrugineus.</title>
        <authorList>
            <person name="Dias G.B."/>
            <person name="Bergman C.M."/>
            <person name="Manee M."/>
        </authorList>
    </citation>
    <scope>NUCLEOTIDE SEQUENCE</scope>
    <source>
        <strain evidence="2">AA-2017</strain>
        <tissue evidence="2">Whole larva</tissue>
    </source>
</reference>
<accession>A0A834MHS0</accession>
<comment type="caution">
    <text evidence="2">The sequence shown here is derived from an EMBL/GenBank/DDBJ whole genome shotgun (WGS) entry which is preliminary data.</text>
</comment>
<dbReference type="InterPro" id="IPR055469">
    <property type="entry name" value="DUF7041"/>
</dbReference>
<name>A0A834MHS0_RHYFE</name>
<sequence>MEDSTMTFETSHISRVSFKPPEFWKTEPETCFYRVEAQFRAAGITTAATKFDYTIASLNHDVLSEMIDTIRKPPTTNKYDTLKHRLIKWFAIS</sequence>
<dbReference type="Proteomes" id="UP000625711">
    <property type="component" value="Unassembled WGS sequence"/>
</dbReference>
<dbReference type="AlphaFoldDB" id="A0A834MHS0"/>
<organism evidence="2 3">
    <name type="scientific">Rhynchophorus ferrugineus</name>
    <name type="common">Red palm weevil</name>
    <name type="synonym">Curculio ferrugineus</name>
    <dbReference type="NCBI Taxonomy" id="354439"/>
    <lineage>
        <taxon>Eukaryota</taxon>
        <taxon>Metazoa</taxon>
        <taxon>Ecdysozoa</taxon>
        <taxon>Arthropoda</taxon>
        <taxon>Hexapoda</taxon>
        <taxon>Insecta</taxon>
        <taxon>Pterygota</taxon>
        <taxon>Neoptera</taxon>
        <taxon>Endopterygota</taxon>
        <taxon>Coleoptera</taxon>
        <taxon>Polyphaga</taxon>
        <taxon>Cucujiformia</taxon>
        <taxon>Curculionidae</taxon>
        <taxon>Dryophthorinae</taxon>
        <taxon>Rhynchophorus</taxon>
    </lineage>
</organism>
<dbReference type="Pfam" id="PF23055">
    <property type="entry name" value="DUF7041"/>
    <property type="match status" value="1"/>
</dbReference>
<evidence type="ECO:0000313" key="3">
    <source>
        <dbReference type="Proteomes" id="UP000625711"/>
    </source>
</evidence>
<dbReference type="EMBL" id="JAACXV010000287">
    <property type="protein sequence ID" value="KAF7280530.1"/>
    <property type="molecule type" value="Genomic_DNA"/>
</dbReference>
<gene>
    <name evidence="2" type="ORF">GWI33_005774</name>
</gene>
<dbReference type="PANTHER" id="PTHR33327">
    <property type="entry name" value="ENDONUCLEASE"/>
    <property type="match status" value="1"/>
</dbReference>
<evidence type="ECO:0000313" key="2">
    <source>
        <dbReference type="EMBL" id="KAF7280530.1"/>
    </source>
</evidence>
<proteinExistence type="predicted"/>
<dbReference type="PANTHER" id="PTHR33327:SF3">
    <property type="entry name" value="RNA-DIRECTED DNA POLYMERASE"/>
    <property type="match status" value="1"/>
</dbReference>